<evidence type="ECO:0000256" key="5">
    <source>
        <dbReference type="ARBA" id="ARBA00023136"/>
    </source>
</evidence>
<accession>A0A139A7N9</accession>
<evidence type="ECO:0000256" key="3">
    <source>
        <dbReference type="ARBA" id="ARBA00022692"/>
    </source>
</evidence>
<protein>
    <recommendedName>
        <fullName evidence="10">Membrane magnesium transporter</fullName>
    </recommendedName>
</protein>
<dbReference type="Proteomes" id="UP000070544">
    <property type="component" value="Unassembled WGS sequence"/>
</dbReference>
<keyword evidence="9" id="KW-1185">Reference proteome</keyword>
<feature type="signal peptide" evidence="7">
    <location>
        <begin position="1"/>
        <end position="25"/>
    </location>
</feature>
<keyword evidence="3 6" id="KW-0812">Transmembrane</keyword>
<comment type="similarity">
    <text evidence="2">Belongs to the membrane magnesium transporter (TC 1.A.67) family.</text>
</comment>
<dbReference type="GO" id="GO:0012505">
    <property type="term" value="C:endomembrane system"/>
    <property type="evidence" value="ECO:0007669"/>
    <property type="project" value="UniProtKB-SubCell"/>
</dbReference>
<keyword evidence="4 6" id="KW-1133">Transmembrane helix</keyword>
<reference evidence="8 9" key="1">
    <citation type="journal article" date="2015" name="Genome Biol. Evol.">
        <title>Phylogenomic analyses indicate that early fungi evolved digesting cell walls of algal ancestors of land plants.</title>
        <authorList>
            <person name="Chang Y."/>
            <person name="Wang S."/>
            <person name="Sekimoto S."/>
            <person name="Aerts A.L."/>
            <person name="Choi C."/>
            <person name="Clum A."/>
            <person name="LaButti K.M."/>
            <person name="Lindquist E.A."/>
            <person name="Yee Ngan C."/>
            <person name="Ohm R.A."/>
            <person name="Salamov A.A."/>
            <person name="Grigoriev I.V."/>
            <person name="Spatafora J.W."/>
            <person name="Berbee M.L."/>
        </authorList>
    </citation>
    <scope>NUCLEOTIDE SEQUENCE [LARGE SCALE GENOMIC DNA]</scope>
    <source>
        <strain evidence="8 9">JEL478</strain>
    </source>
</reference>
<gene>
    <name evidence="8" type="ORF">M427DRAFT_59541</name>
</gene>
<dbReference type="EMBL" id="KQ965788">
    <property type="protein sequence ID" value="KXS12383.1"/>
    <property type="molecule type" value="Genomic_DNA"/>
</dbReference>
<feature type="chain" id="PRO_5007296007" description="Membrane magnesium transporter" evidence="7">
    <location>
        <begin position="26"/>
        <end position="101"/>
    </location>
</feature>
<evidence type="ECO:0000313" key="9">
    <source>
        <dbReference type="Proteomes" id="UP000070544"/>
    </source>
</evidence>
<sequence length="101" mass="11053">MSTSLSRLAVLSGFILLLHSAYSAAEHVAFLKAVDMAESRFPIEITSECLVGALLAILGIVGTSGTLKPVLLEHEMDKKPYDSIDNNVSFRPMVHRRRARA</sequence>
<evidence type="ECO:0000256" key="4">
    <source>
        <dbReference type="ARBA" id="ARBA00022989"/>
    </source>
</evidence>
<evidence type="ECO:0000256" key="7">
    <source>
        <dbReference type="SAM" id="SignalP"/>
    </source>
</evidence>
<dbReference type="Pfam" id="PF10270">
    <property type="entry name" value="MMgT"/>
    <property type="match status" value="1"/>
</dbReference>
<evidence type="ECO:0008006" key="10">
    <source>
        <dbReference type="Google" id="ProtNLM"/>
    </source>
</evidence>
<keyword evidence="7" id="KW-0732">Signal</keyword>
<dbReference type="OrthoDB" id="44756at2759"/>
<evidence type="ECO:0000313" key="8">
    <source>
        <dbReference type="EMBL" id="KXS12383.1"/>
    </source>
</evidence>
<comment type="subcellular location">
    <subcellularLocation>
        <location evidence="1">Endomembrane system</location>
        <topology evidence="1">Multi-pass membrane protein</topology>
    </subcellularLocation>
</comment>
<evidence type="ECO:0000256" key="2">
    <source>
        <dbReference type="ARBA" id="ARBA00006109"/>
    </source>
</evidence>
<feature type="transmembrane region" description="Helical" evidence="6">
    <location>
        <begin position="49"/>
        <end position="71"/>
    </location>
</feature>
<dbReference type="STRING" id="1344416.A0A139A7N9"/>
<proteinExistence type="inferred from homology"/>
<evidence type="ECO:0000256" key="6">
    <source>
        <dbReference type="SAM" id="Phobius"/>
    </source>
</evidence>
<name>A0A139A7N9_GONPJ</name>
<organism evidence="8 9">
    <name type="scientific">Gonapodya prolifera (strain JEL478)</name>
    <name type="common">Monoblepharis prolifera</name>
    <dbReference type="NCBI Taxonomy" id="1344416"/>
    <lineage>
        <taxon>Eukaryota</taxon>
        <taxon>Fungi</taxon>
        <taxon>Fungi incertae sedis</taxon>
        <taxon>Chytridiomycota</taxon>
        <taxon>Chytridiomycota incertae sedis</taxon>
        <taxon>Monoblepharidomycetes</taxon>
        <taxon>Monoblepharidales</taxon>
        <taxon>Gonapodyaceae</taxon>
        <taxon>Gonapodya</taxon>
    </lineage>
</organism>
<dbReference type="AlphaFoldDB" id="A0A139A7N9"/>
<evidence type="ECO:0000256" key="1">
    <source>
        <dbReference type="ARBA" id="ARBA00004127"/>
    </source>
</evidence>
<keyword evidence="5 6" id="KW-0472">Membrane</keyword>
<dbReference type="InterPro" id="IPR018937">
    <property type="entry name" value="MMgT"/>
</dbReference>